<dbReference type="Pfam" id="PF02865">
    <property type="entry name" value="STAT_int"/>
    <property type="match status" value="1"/>
</dbReference>
<evidence type="ECO:0000313" key="3">
    <source>
        <dbReference type="Proteomes" id="UP000261380"/>
    </source>
</evidence>
<dbReference type="Proteomes" id="UP000261380">
    <property type="component" value="Unplaced"/>
</dbReference>
<organism evidence="2 3">
    <name type="scientific">Xiphophorus couchianus</name>
    <name type="common">Monterrey platyfish</name>
    <dbReference type="NCBI Taxonomy" id="32473"/>
    <lineage>
        <taxon>Eukaryota</taxon>
        <taxon>Metazoa</taxon>
        <taxon>Chordata</taxon>
        <taxon>Craniata</taxon>
        <taxon>Vertebrata</taxon>
        <taxon>Euteleostomi</taxon>
        <taxon>Actinopterygii</taxon>
        <taxon>Neopterygii</taxon>
        <taxon>Teleostei</taxon>
        <taxon>Neoteleostei</taxon>
        <taxon>Acanthomorphata</taxon>
        <taxon>Ovalentaria</taxon>
        <taxon>Atherinomorphae</taxon>
        <taxon>Cyprinodontiformes</taxon>
        <taxon>Poeciliidae</taxon>
        <taxon>Poeciliinae</taxon>
        <taxon>Xiphophorus</taxon>
    </lineage>
</organism>
<dbReference type="InterPro" id="IPR013799">
    <property type="entry name" value="STAT_TF_prot_interaction"/>
</dbReference>
<protein>
    <recommendedName>
        <fullName evidence="1">STAT transcription factor protein interaction domain-containing protein</fullName>
    </recommendedName>
</protein>
<name>A0A3B5MQ18_9TELE</name>
<dbReference type="GO" id="GO:0007165">
    <property type="term" value="P:signal transduction"/>
    <property type="evidence" value="ECO:0007669"/>
    <property type="project" value="InterPro"/>
</dbReference>
<dbReference type="InterPro" id="IPR036535">
    <property type="entry name" value="STAT_N_sf"/>
</dbReference>
<dbReference type="STRING" id="32473.ENSXCOP00000021579"/>
<dbReference type="GeneTree" id="ENSGT00940000178909"/>
<sequence>MAQWQELLKLDSALQNQVRQLYEGRFPTEIRNQLSQWTESQDCGHWTRTNCPCCRPRSWVGPTEPEPPTSSMFLLPYMQWIRLA</sequence>
<keyword evidence="3" id="KW-1185">Reference proteome</keyword>
<feature type="domain" description="STAT transcription factor protein interaction" evidence="1">
    <location>
        <begin position="2"/>
        <end position="47"/>
    </location>
</feature>
<dbReference type="Ensembl" id="ENSXCOT00000021843.1">
    <property type="protein sequence ID" value="ENSXCOP00000021579.1"/>
    <property type="gene ID" value="ENSXCOG00000016148.1"/>
</dbReference>
<dbReference type="AlphaFoldDB" id="A0A3B5MQ18"/>
<evidence type="ECO:0000259" key="1">
    <source>
        <dbReference type="Pfam" id="PF02865"/>
    </source>
</evidence>
<dbReference type="Gene3D" id="1.10.532.10">
    <property type="entry name" value="STAT transcription factor, N-terminal domain"/>
    <property type="match status" value="1"/>
</dbReference>
<dbReference type="GO" id="GO:0006355">
    <property type="term" value="P:regulation of DNA-templated transcription"/>
    <property type="evidence" value="ECO:0007669"/>
    <property type="project" value="InterPro"/>
</dbReference>
<accession>A0A3B5MQ18</accession>
<evidence type="ECO:0000313" key="2">
    <source>
        <dbReference type="Ensembl" id="ENSXCOP00000021579.1"/>
    </source>
</evidence>
<proteinExistence type="predicted"/>
<reference evidence="2" key="1">
    <citation type="submission" date="2025-08" db="UniProtKB">
        <authorList>
            <consortium name="Ensembl"/>
        </authorList>
    </citation>
    <scope>IDENTIFICATION</scope>
</reference>
<reference evidence="2" key="2">
    <citation type="submission" date="2025-09" db="UniProtKB">
        <authorList>
            <consortium name="Ensembl"/>
        </authorList>
    </citation>
    <scope>IDENTIFICATION</scope>
</reference>
<dbReference type="SUPFAM" id="SSF48092">
    <property type="entry name" value="Transcription factor STAT-4 N-domain"/>
    <property type="match status" value="1"/>
</dbReference>